<dbReference type="EMBL" id="JAZDWU010000001">
    <property type="protein sequence ID" value="KAL0016283.1"/>
    <property type="molecule type" value="Genomic_DNA"/>
</dbReference>
<dbReference type="CDD" id="cd06222">
    <property type="entry name" value="RNase_H_like"/>
    <property type="match status" value="1"/>
</dbReference>
<dbReference type="PANTHER" id="PTHR47723">
    <property type="entry name" value="OS05G0353850 PROTEIN"/>
    <property type="match status" value="1"/>
</dbReference>
<dbReference type="GO" id="GO:0003676">
    <property type="term" value="F:nucleic acid binding"/>
    <property type="evidence" value="ECO:0007669"/>
    <property type="project" value="InterPro"/>
</dbReference>
<keyword evidence="4" id="KW-1185">Reference proteome</keyword>
<evidence type="ECO:0000256" key="1">
    <source>
        <dbReference type="SAM" id="MobiDB-lite"/>
    </source>
</evidence>
<dbReference type="GO" id="GO:0004523">
    <property type="term" value="F:RNA-DNA hybrid ribonuclease activity"/>
    <property type="evidence" value="ECO:0007669"/>
    <property type="project" value="InterPro"/>
</dbReference>
<gene>
    <name evidence="3" type="ORF">SO802_003352</name>
</gene>
<dbReference type="AlphaFoldDB" id="A0AAW2E3Q3"/>
<evidence type="ECO:0000313" key="4">
    <source>
        <dbReference type="Proteomes" id="UP001459277"/>
    </source>
</evidence>
<dbReference type="InterPro" id="IPR036397">
    <property type="entry name" value="RNaseH_sf"/>
</dbReference>
<organism evidence="3 4">
    <name type="scientific">Lithocarpus litseifolius</name>
    <dbReference type="NCBI Taxonomy" id="425828"/>
    <lineage>
        <taxon>Eukaryota</taxon>
        <taxon>Viridiplantae</taxon>
        <taxon>Streptophyta</taxon>
        <taxon>Embryophyta</taxon>
        <taxon>Tracheophyta</taxon>
        <taxon>Spermatophyta</taxon>
        <taxon>Magnoliopsida</taxon>
        <taxon>eudicotyledons</taxon>
        <taxon>Gunneridae</taxon>
        <taxon>Pentapetalae</taxon>
        <taxon>rosids</taxon>
        <taxon>fabids</taxon>
        <taxon>Fagales</taxon>
        <taxon>Fagaceae</taxon>
        <taxon>Lithocarpus</taxon>
    </lineage>
</organism>
<feature type="compositionally biased region" description="Basic and acidic residues" evidence="1">
    <location>
        <begin position="52"/>
        <end position="62"/>
    </location>
</feature>
<dbReference type="InterPro" id="IPR012337">
    <property type="entry name" value="RNaseH-like_sf"/>
</dbReference>
<feature type="compositionally biased region" description="Low complexity" evidence="1">
    <location>
        <begin position="33"/>
        <end position="47"/>
    </location>
</feature>
<reference evidence="3 4" key="1">
    <citation type="submission" date="2024-01" db="EMBL/GenBank/DDBJ databases">
        <title>A telomere-to-telomere, gap-free genome of sweet tea (Lithocarpus litseifolius).</title>
        <authorList>
            <person name="Zhou J."/>
        </authorList>
    </citation>
    <scope>NUCLEOTIDE SEQUENCE [LARGE SCALE GENOMIC DNA]</scope>
    <source>
        <strain evidence="3">Zhou-2022a</strain>
        <tissue evidence="3">Leaf</tissue>
    </source>
</reference>
<feature type="domain" description="RNase H type-1" evidence="2">
    <location>
        <begin position="102"/>
        <end position="198"/>
    </location>
</feature>
<evidence type="ECO:0000313" key="3">
    <source>
        <dbReference type="EMBL" id="KAL0016283.1"/>
    </source>
</evidence>
<dbReference type="Pfam" id="PF13456">
    <property type="entry name" value="RVT_3"/>
    <property type="match status" value="1"/>
</dbReference>
<comment type="caution">
    <text evidence="3">The sequence shown here is derived from an EMBL/GenBank/DDBJ whole genome shotgun (WGS) entry which is preliminary data.</text>
</comment>
<dbReference type="Gene3D" id="3.30.420.10">
    <property type="entry name" value="Ribonuclease H-like superfamily/Ribonuclease H"/>
    <property type="match status" value="1"/>
</dbReference>
<feature type="region of interest" description="Disordered" evidence="1">
    <location>
        <begin position="1"/>
        <end position="62"/>
    </location>
</feature>
<name>A0AAW2E3Q3_9ROSI</name>
<dbReference type="InterPro" id="IPR044730">
    <property type="entry name" value="RNase_H-like_dom_plant"/>
</dbReference>
<dbReference type="Proteomes" id="UP001459277">
    <property type="component" value="Unassembled WGS sequence"/>
</dbReference>
<dbReference type="InterPro" id="IPR002156">
    <property type="entry name" value="RNaseH_domain"/>
</dbReference>
<protein>
    <recommendedName>
        <fullName evidence="2">RNase H type-1 domain-containing protein</fullName>
    </recommendedName>
</protein>
<dbReference type="SUPFAM" id="SSF53098">
    <property type="entry name" value="Ribonuclease H-like"/>
    <property type="match status" value="1"/>
</dbReference>
<sequence length="244" mass="26714">MHAPVAGGLDVGANQQSGDFMSQPEMPPASETSSNNKKPTPPHNNNSENNIDDQRCSDAEKRNDQKMRERLGRVGGFCTSVLKSPVDQYCLGSTIGINFFSLSVVVRDWRGMVVLAGSKKVNTIIPLQAEAEALLWAVQLAMENEVPKAVLEGDFKTCIDAISQQSRDRPWRLKNYIEEVVSISNCFSECSFCWVNRADKPSSPRCFKVVRIGMRGEQSFKVVRIGMRGEQSSSAAAVAVAGGL</sequence>
<accession>A0AAW2E3Q3</accession>
<dbReference type="InterPro" id="IPR053151">
    <property type="entry name" value="RNase_H-like"/>
</dbReference>
<evidence type="ECO:0000259" key="2">
    <source>
        <dbReference type="Pfam" id="PF13456"/>
    </source>
</evidence>
<dbReference type="PANTHER" id="PTHR47723:SF21">
    <property type="entry name" value="POLYNUCLEOTIDYL TRANSFERASE, RIBONUCLEASE H-LIKE SUPERFAMILY PROTEIN"/>
    <property type="match status" value="1"/>
</dbReference>
<proteinExistence type="predicted"/>